<accession>A0ABN3WYB5</accession>
<keyword evidence="3" id="KW-1185">Reference proteome</keyword>
<protein>
    <submittedName>
        <fullName evidence="2">Uncharacterized protein</fullName>
    </submittedName>
</protein>
<evidence type="ECO:0000313" key="2">
    <source>
        <dbReference type="EMBL" id="GAA2931697.1"/>
    </source>
</evidence>
<reference evidence="2 3" key="1">
    <citation type="journal article" date="2019" name="Int. J. Syst. Evol. Microbiol.">
        <title>The Global Catalogue of Microorganisms (GCM) 10K type strain sequencing project: providing services to taxonomists for standard genome sequencing and annotation.</title>
        <authorList>
            <consortium name="The Broad Institute Genomics Platform"/>
            <consortium name="The Broad Institute Genome Sequencing Center for Infectious Disease"/>
            <person name="Wu L."/>
            <person name="Ma J."/>
        </authorList>
    </citation>
    <scope>NUCLEOTIDE SEQUENCE [LARGE SCALE GENOMIC DNA]</scope>
    <source>
        <strain evidence="2 3">JCM 9088</strain>
    </source>
</reference>
<proteinExistence type="predicted"/>
<organism evidence="2 3">
    <name type="scientific">Streptomyces enissocaesilis</name>
    <dbReference type="NCBI Taxonomy" id="332589"/>
    <lineage>
        <taxon>Bacteria</taxon>
        <taxon>Bacillati</taxon>
        <taxon>Actinomycetota</taxon>
        <taxon>Actinomycetes</taxon>
        <taxon>Kitasatosporales</taxon>
        <taxon>Streptomycetaceae</taxon>
        <taxon>Streptomyces</taxon>
        <taxon>Streptomyces rochei group</taxon>
    </lineage>
</organism>
<sequence length="99" mass="11062">MLRPREGERPRRKRETASGRPAITPERQPLATRSRNLLDRPRRCPAETPLSTAGAIAAGRLGGDPRNRGTDWLSGGAVLDRAWPIVVHSQPVHKWFITH</sequence>
<comment type="caution">
    <text evidence="2">The sequence shown here is derived from an EMBL/GenBank/DDBJ whole genome shotgun (WGS) entry which is preliminary data.</text>
</comment>
<dbReference type="Proteomes" id="UP001500403">
    <property type="component" value="Unassembled WGS sequence"/>
</dbReference>
<name>A0ABN3WYB5_9ACTN</name>
<feature type="compositionally biased region" description="Basic and acidic residues" evidence="1">
    <location>
        <begin position="36"/>
        <end position="45"/>
    </location>
</feature>
<evidence type="ECO:0000313" key="3">
    <source>
        <dbReference type="Proteomes" id="UP001500403"/>
    </source>
</evidence>
<gene>
    <name evidence="2" type="ORF">GCM10010446_15660</name>
</gene>
<dbReference type="EMBL" id="BAAAUD010000014">
    <property type="protein sequence ID" value="GAA2931697.1"/>
    <property type="molecule type" value="Genomic_DNA"/>
</dbReference>
<evidence type="ECO:0000256" key="1">
    <source>
        <dbReference type="SAM" id="MobiDB-lite"/>
    </source>
</evidence>
<feature type="region of interest" description="Disordered" evidence="1">
    <location>
        <begin position="1"/>
        <end position="67"/>
    </location>
</feature>